<dbReference type="Proteomes" id="UP000006038">
    <property type="component" value="Chromosome 1"/>
</dbReference>
<dbReference type="AlphaFoldDB" id="J3KX71"/>
<organism evidence="2">
    <name type="scientific">Oryza brachyantha</name>
    <name type="common">malo sina</name>
    <dbReference type="NCBI Taxonomy" id="4533"/>
    <lineage>
        <taxon>Eukaryota</taxon>
        <taxon>Viridiplantae</taxon>
        <taxon>Streptophyta</taxon>
        <taxon>Embryophyta</taxon>
        <taxon>Tracheophyta</taxon>
        <taxon>Spermatophyta</taxon>
        <taxon>Magnoliopsida</taxon>
        <taxon>Liliopsida</taxon>
        <taxon>Poales</taxon>
        <taxon>Poaceae</taxon>
        <taxon>BOP clade</taxon>
        <taxon>Oryzoideae</taxon>
        <taxon>Oryzeae</taxon>
        <taxon>Oryzinae</taxon>
        <taxon>Oryza</taxon>
    </lineage>
</organism>
<dbReference type="HOGENOM" id="CLU_2546219_0_0_1"/>
<dbReference type="Gramene" id="OB01G15770.1">
    <property type="protein sequence ID" value="OB01G15770.1"/>
    <property type="gene ID" value="OB01G15770"/>
</dbReference>
<proteinExistence type="predicted"/>
<evidence type="ECO:0000313" key="3">
    <source>
        <dbReference type="Proteomes" id="UP000006038"/>
    </source>
</evidence>
<reference evidence="2" key="1">
    <citation type="journal article" date="2013" name="Nat. Commun.">
        <title>Whole-genome sequencing of Oryza brachyantha reveals mechanisms underlying Oryza genome evolution.</title>
        <authorList>
            <person name="Chen J."/>
            <person name="Huang Q."/>
            <person name="Gao D."/>
            <person name="Wang J."/>
            <person name="Lang Y."/>
            <person name="Liu T."/>
            <person name="Li B."/>
            <person name="Bai Z."/>
            <person name="Luis Goicoechea J."/>
            <person name="Liang C."/>
            <person name="Chen C."/>
            <person name="Zhang W."/>
            <person name="Sun S."/>
            <person name="Liao Y."/>
            <person name="Zhang X."/>
            <person name="Yang L."/>
            <person name="Song C."/>
            <person name="Wang M."/>
            <person name="Shi J."/>
            <person name="Liu G."/>
            <person name="Liu J."/>
            <person name="Zhou H."/>
            <person name="Zhou W."/>
            <person name="Yu Q."/>
            <person name="An N."/>
            <person name="Chen Y."/>
            <person name="Cai Q."/>
            <person name="Wang B."/>
            <person name="Liu B."/>
            <person name="Min J."/>
            <person name="Huang Y."/>
            <person name="Wu H."/>
            <person name="Li Z."/>
            <person name="Zhang Y."/>
            <person name="Yin Y."/>
            <person name="Song W."/>
            <person name="Jiang J."/>
            <person name="Jackson S.A."/>
            <person name="Wing R.A."/>
            <person name="Wang J."/>
            <person name="Chen M."/>
        </authorList>
    </citation>
    <scope>NUCLEOTIDE SEQUENCE [LARGE SCALE GENOMIC DNA]</scope>
    <source>
        <strain evidence="2">cv. IRGC 101232</strain>
    </source>
</reference>
<protein>
    <submittedName>
        <fullName evidence="2">Uncharacterized protein</fullName>
    </submittedName>
</protein>
<reference evidence="2" key="2">
    <citation type="submission" date="2013-04" db="UniProtKB">
        <authorList>
            <consortium name="EnsemblPlants"/>
        </authorList>
    </citation>
    <scope>IDENTIFICATION</scope>
</reference>
<evidence type="ECO:0000313" key="2">
    <source>
        <dbReference type="EnsemblPlants" id="OB01G15770.1"/>
    </source>
</evidence>
<keyword evidence="3" id="KW-1185">Reference proteome</keyword>
<dbReference type="EnsemblPlants" id="OB01G15770.1">
    <property type="protein sequence ID" value="OB01G15770.1"/>
    <property type="gene ID" value="OB01G15770"/>
</dbReference>
<sequence length="83" mass="9340">MTNNIISTKPSQLCSKQILVNTLLFNMLIILFSLNIFFARRTMHSSTGVYNKQLGLLSLGTCGLVILTWHLTWLLVDSLSLID</sequence>
<feature type="transmembrane region" description="Helical" evidence="1">
    <location>
        <begin position="18"/>
        <end position="38"/>
    </location>
</feature>
<keyword evidence="1" id="KW-0472">Membrane</keyword>
<name>J3KX71_ORYBR</name>
<feature type="transmembrane region" description="Helical" evidence="1">
    <location>
        <begin position="54"/>
        <end position="76"/>
    </location>
</feature>
<evidence type="ECO:0000256" key="1">
    <source>
        <dbReference type="SAM" id="Phobius"/>
    </source>
</evidence>
<keyword evidence="1" id="KW-0812">Transmembrane</keyword>
<keyword evidence="1" id="KW-1133">Transmembrane helix</keyword>
<accession>J3KX71</accession>